<comment type="caution">
    <text evidence="3">The sequence shown here is derived from an EMBL/GenBank/DDBJ whole genome shotgun (WGS) entry which is preliminary data.</text>
</comment>
<keyword evidence="4" id="KW-1185">Reference proteome</keyword>
<keyword evidence="1" id="KW-1133">Transmembrane helix</keyword>
<keyword evidence="1" id="KW-0812">Transmembrane</keyword>
<feature type="transmembrane region" description="Helical" evidence="1">
    <location>
        <begin position="69"/>
        <end position="101"/>
    </location>
</feature>
<dbReference type="EMBL" id="BIFS01000002">
    <property type="protein sequence ID" value="GCE23965.1"/>
    <property type="molecule type" value="Genomic_DNA"/>
</dbReference>
<evidence type="ECO:0000313" key="3">
    <source>
        <dbReference type="EMBL" id="GCE23965.1"/>
    </source>
</evidence>
<gene>
    <name evidence="3" type="ORF">KDK_77650</name>
</gene>
<organism evidence="3 4">
    <name type="scientific">Dictyobacter kobayashii</name>
    <dbReference type="NCBI Taxonomy" id="2014872"/>
    <lineage>
        <taxon>Bacteria</taxon>
        <taxon>Bacillati</taxon>
        <taxon>Chloroflexota</taxon>
        <taxon>Ktedonobacteria</taxon>
        <taxon>Ktedonobacterales</taxon>
        <taxon>Dictyobacteraceae</taxon>
        <taxon>Dictyobacter</taxon>
    </lineage>
</organism>
<sequence length="223" mass="23377">MLRQVKLRIGAILLLLGSLLALAGEALNLGNNDPTQGGWFLPMILVALGTLIFIYGFNMYAQLSDDINLLGMLASGLLFIGGLVFIIGVIAVNAILVPMLLGMAQSITTAINTAGNTAQNVTNTTSNGLNTIKNGISGLFGQSTSGSDIPSVQVPQLSGMDIVNKALAQFHLPPLPPSRIGDTSSLRVVRSPLAVYYSGWRCCKPERSHASSATYSSSARAST</sequence>
<evidence type="ECO:0000256" key="2">
    <source>
        <dbReference type="SAM" id="SignalP"/>
    </source>
</evidence>
<dbReference type="OrthoDB" id="9834357at2"/>
<dbReference type="AlphaFoldDB" id="A0A402AY10"/>
<feature type="chain" id="PRO_5019351060" evidence="2">
    <location>
        <begin position="24"/>
        <end position="223"/>
    </location>
</feature>
<reference evidence="4" key="1">
    <citation type="submission" date="2018-12" db="EMBL/GenBank/DDBJ databases">
        <title>Tengunoibacter tsumagoiensis gen. nov., sp. nov., Dictyobacter kobayashii sp. nov., D. alpinus sp. nov., and D. joshuensis sp. nov. and description of Dictyobacteraceae fam. nov. within the order Ktedonobacterales isolated from Tengu-no-mugimeshi.</title>
        <authorList>
            <person name="Wang C.M."/>
            <person name="Zheng Y."/>
            <person name="Sakai Y."/>
            <person name="Toyoda A."/>
            <person name="Minakuchi Y."/>
            <person name="Abe K."/>
            <person name="Yokota A."/>
            <person name="Yabe S."/>
        </authorList>
    </citation>
    <scope>NUCLEOTIDE SEQUENCE [LARGE SCALE GENOMIC DNA]</scope>
    <source>
        <strain evidence="4">Uno11</strain>
    </source>
</reference>
<proteinExistence type="predicted"/>
<protein>
    <submittedName>
        <fullName evidence="3">Uncharacterized protein</fullName>
    </submittedName>
</protein>
<keyword evidence="2" id="KW-0732">Signal</keyword>
<dbReference type="Proteomes" id="UP000287188">
    <property type="component" value="Unassembled WGS sequence"/>
</dbReference>
<feature type="transmembrane region" description="Helical" evidence="1">
    <location>
        <begin position="39"/>
        <end position="57"/>
    </location>
</feature>
<feature type="signal peptide" evidence="2">
    <location>
        <begin position="1"/>
        <end position="23"/>
    </location>
</feature>
<dbReference type="RefSeq" id="WP_126557277.1">
    <property type="nucleotide sequence ID" value="NZ_BIFS01000002.1"/>
</dbReference>
<evidence type="ECO:0000256" key="1">
    <source>
        <dbReference type="SAM" id="Phobius"/>
    </source>
</evidence>
<keyword evidence="1" id="KW-0472">Membrane</keyword>
<evidence type="ECO:0000313" key="4">
    <source>
        <dbReference type="Proteomes" id="UP000287188"/>
    </source>
</evidence>
<name>A0A402AY10_9CHLR</name>
<accession>A0A402AY10</accession>